<dbReference type="CDD" id="cd01158">
    <property type="entry name" value="SCAD_SBCAD"/>
    <property type="match status" value="1"/>
</dbReference>
<feature type="domain" description="Acyl-CoA oxidase/dehydrogenase middle" evidence="10">
    <location>
        <begin position="121"/>
        <end position="211"/>
    </location>
</feature>
<dbReference type="PANTHER" id="PTHR43884:SF12">
    <property type="entry name" value="ISOVALERYL-COA DEHYDROGENASE, MITOCHONDRIAL-RELATED"/>
    <property type="match status" value="1"/>
</dbReference>
<evidence type="ECO:0000259" key="9">
    <source>
        <dbReference type="Pfam" id="PF00441"/>
    </source>
</evidence>
<accession>A0A5J4JGP1</accession>
<dbReference type="GO" id="GO:0050660">
    <property type="term" value="F:flavin adenine dinucleotide binding"/>
    <property type="evidence" value="ECO:0007669"/>
    <property type="project" value="InterPro"/>
</dbReference>
<keyword evidence="13" id="KW-1185">Reference proteome</keyword>
<dbReference type="InterPro" id="IPR046373">
    <property type="entry name" value="Acyl-CoA_Oxase/DH_mid-dom_sf"/>
</dbReference>
<evidence type="ECO:0000313" key="13">
    <source>
        <dbReference type="Proteomes" id="UP000391919"/>
    </source>
</evidence>
<dbReference type="GO" id="GO:0003995">
    <property type="term" value="F:acyl-CoA dehydrogenase activity"/>
    <property type="evidence" value="ECO:0007669"/>
    <property type="project" value="InterPro"/>
</dbReference>
<dbReference type="Pfam" id="PF02770">
    <property type="entry name" value="Acyl-CoA_dh_M"/>
    <property type="match status" value="1"/>
</dbReference>
<dbReference type="PROSITE" id="PS00073">
    <property type="entry name" value="ACYL_COA_DH_2"/>
    <property type="match status" value="1"/>
</dbReference>
<dbReference type="InterPro" id="IPR006089">
    <property type="entry name" value="Acyl-CoA_DH_CS"/>
</dbReference>
<name>A0A5J4JGP1_9BACI</name>
<dbReference type="FunFam" id="2.40.110.10:FF:000001">
    <property type="entry name" value="Acyl-CoA dehydrogenase, mitochondrial"/>
    <property type="match status" value="1"/>
</dbReference>
<dbReference type="FunFam" id="1.10.540.10:FF:000002">
    <property type="entry name" value="Acyl-CoA dehydrogenase FadE19"/>
    <property type="match status" value="1"/>
</dbReference>
<dbReference type="FunFam" id="1.20.140.10:FF:000004">
    <property type="entry name" value="Acyl-CoA dehydrogenase FadE25"/>
    <property type="match status" value="1"/>
</dbReference>
<dbReference type="InterPro" id="IPR006091">
    <property type="entry name" value="Acyl-CoA_Oxase/DH_mid-dom"/>
</dbReference>
<dbReference type="Gene3D" id="1.10.540.10">
    <property type="entry name" value="Acyl-CoA dehydrogenase/oxidase, N-terminal domain"/>
    <property type="match status" value="1"/>
</dbReference>
<keyword evidence="5 8" id="KW-0560">Oxidoreductase</keyword>
<dbReference type="InterPro" id="IPR009075">
    <property type="entry name" value="AcylCo_DH/oxidase_C"/>
</dbReference>
<evidence type="ECO:0000256" key="8">
    <source>
        <dbReference type="RuleBase" id="RU362125"/>
    </source>
</evidence>
<reference evidence="12 13" key="1">
    <citation type="submission" date="2019-09" db="EMBL/GenBank/DDBJ databases">
        <title>Draft genome sequence of Bacillus sp. JC-7.</title>
        <authorList>
            <person name="Tanaka N."/>
            <person name="Shiwa Y."/>
            <person name="Fujita N."/>
            <person name="Tanasupawat S."/>
        </authorList>
    </citation>
    <scope>NUCLEOTIDE SEQUENCE [LARGE SCALE GENOMIC DNA]</scope>
    <source>
        <strain evidence="12 13">JC-7</strain>
    </source>
</reference>
<dbReference type="PANTHER" id="PTHR43884">
    <property type="entry name" value="ACYL-COA DEHYDROGENASE"/>
    <property type="match status" value="1"/>
</dbReference>
<comment type="cofactor">
    <cofactor evidence="1 8">
        <name>FAD</name>
        <dbReference type="ChEBI" id="CHEBI:57692"/>
    </cofactor>
</comment>
<organism evidence="12 13">
    <name type="scientific">Weizmannia acidilactici</name>
    <dbReference type="NCBI Taxonomy" id="2607726"/>
    <lineage>
        <taxon>Bacteria</taxon>
        <taxon>Bacillati</taxon>
        <taxon>Bacillota</taxon>
        <taxon>Bacilli</taxon>
        <taxon>Bacillales</taxon>
        <taxon>Bacillaceae</taxon>
        <taxon>Heyndrickxia</taxon>
    </lineage>
</organism>
<dbReference type="Pfam" id="PF00441">
    <property type="entry name" value="Acyl-CoA_dh_1"/>
    <property type="match status" value="1"/>
</dbReference>
<evidence type="ECO:0000256" key="7">
    <source>
        <dbReference type="ARBA" id="ARBA00067585"/>
    </source>
</evidence>
<dbReference type="Gene3D" id="2.40.110.10">
    <property type="entry name" value="Butyryl-CoA Dehydrogenase, subunit A, domain 2"/>
    <property type="match status" value="1"/>
</dbReference>
<evidence type="ECO:0000259" key="11">
    <source>
        <dbReference type="Pfam" id="PF02771"/>
    </source>
</evidence>
<dbReference type="EMBL" id="BKZQ01000007">
    <property type="protein sequence ID" value="GER69508.1"/>
    <property type="molecule type" value="Genomic_DNA"/>
</dbReference>
<dbReference type="PIRSF" id="PIRSF016578">
    <property type="entry name" value="HsaA"/>
    <property type="match status" value="1"/>
</dbReference>
<evidence type="ECO:0000256" key="1">
    <source>
        <dbReference type="ARBA" id="ARBA00001974"/>
    </source>
</evidence>
<comment type="similarity">
    <text evidence="2 8">Belongs to the acyl-CoA dehydrogenase family.</text>
</comment>
<feature type="domain" description="Acyl-CoA dehydrogenase/oxidase C-terminal" evidence="9">
    <location>
        <begin position="224"/>
        <end position="371"/>
    </location>
</feature>
<dbReference type="AlphaFoldDB" id="A0A5J4JGP1"/>
<dbReference type="Pfam" id="PF02771">
    <property type="entry name" value="Acyl-CoA_dh_N"/>
    <property type="match status" value="1"/>
</dbReference>
<dbReference type="InterPro" id="IPR013786">
    <property type="entry name" value="AcylCoA_DH/ox_N"/>
</dbReference>
<proteinExistence type="inferred from homology"/>
<dbReference type="Gene3D" id="1.20.140.10">
    <property type="entry name" value="Butyryl-CoA Dehydrogenase, subunit A, domain 3"/>
    <property type="match status" value="1"/>
</dbReference>
<evidence type="ECO:0000256" key="4">
    <source>
        <dbReference type="ARBA" id="ARBA00022827"/>
    </source>
</evidence>
<evidence type="ECO:0000313" key="12">
    <source>
        <dbReference type="EMBL" id="GER69508.1"/>
    </source>
</evidence>
<evidence type="ECO:0000259" key="10">
    <source>
        <dbReference type="Pfam" id="PF02770"/>
    </source>
</evidence>
<evidence type="ECO:0000256" key="2">
    <source>
        <dbReference type="ARBA" id="ARBA00009347"/>
    </source>
</evidence>
<keyword evidence="3 8" id="KW-0285">Flavoprotein</keyword>
<evidence type="ECO:0000256" key="5">
    <source>
        <dbReference type="ARBA" id="ARBA00023002"/>
    </source>
</evidence>
<dbReference type="RefSeq" id="WP_151680110.1">
    <property type="nucleotide sequence ID" value="NZ_BKZQ01000007.1"/>
</dbReference>
<feature type="domain" description="Acyl-CoA dehydrogenase/oxidase N-terminal" evidence="11">
    <location>
        <begin position="6"/>
        <end position="117"/>
    </location>
</feature>
<dbReference type="Proteomes" id="UP000391919">
    <property type="component" value="Unassembled WGS sequence"/>
</dbReference>
<evidence type="ECO:0000256" key="6">
    <source>
        <dbReference type="ARBA" id="ARBA00052546"/>
    </source>
</evidence>
<sequence length="374" mass="41366">MDFHFTEEQLLLRKMVRDFAEKEILPLVGRMEKGWFPREILHKMASFGLMGMTVPEKYGGAGLDFTSYILAIHEISKVSATIGVILSVHSSVGTNPILYFGNEAQKGKYLPKLASGEYLGAFCLTEADAGSDAKNLKTKAVRKRDSYVINGSKMFVTNGGEADTYIVFTRTEDGSITAFIVEKNMPGFRVGKEEKKMGLHGSKTVQLHFENLHVPAENRLGKEGEGLKIAMANLDAGRIGIAAQALGIAEGAYGLSLQYAKNRWQFGRPVHEFQGVGFKLADIATRIEASKLLVYRASHLRSRGLDCKKEASMAKLFASQTAVDTAIAAMQIFGGNGYTEDYPLERYFRDAKITQIYEGTSEIQKMVISNQFLR</sequence>
<comment type="catalytic activity">
    <reaction evidence="6">
        <text>a 2,3-saturated acyl-CoA + A = a 2,3-dehydroacyl-CoA + AH2</text>
        <dbReference type="Rhea" id="RHEA:48608"/>
        <dbReference type="ChEBI" id="CHEBI:13193"/>
        <dbReference type="ChEBI" id="CHEBI:17499"/>
        <dbReference type="ChEBI" id="CHEBI:60015"/>
        <dbReference type="ChEBI" id="CHEBI:65111"/>
    </reaction>
</comment>
<comment type="caution">
    <text evidence="12">The sequence shown here is derived from an EMBL/GenBank/DDBJ whole genome shotgun (WGS) entry which is preliminary data.</text>
</comment>
<dbReference type="SUPFAM" id="SSF47203">
    <property type="entry name" value="Acyl-CoA dehydrogenase C-terminal domain-like"/>
    <property type="match status" value="1"/>
</dbReference>
<gene>
    <name evidence="12" type="primary">mmgC</name>
    <name evidence="12" type="ORF">BpJC7_08110</name>
</gene>
<dbReference type="SUPFAM" id="SSF56645">
    <property type="entry name" value="Acyl-CoA dehydrogenase NM domain-like"/>
    <property type="match status" value="1"/>
</dbReference>
<evidence type="ECO:0000256" key="3">
    <source>
        <dbReference type="ARBA" id="ARBA00022630"/>
    </source>
</evidence>
<dbReference type="InterPro" id="IPR036250">
    <property type="entry name" value="AcylCo_DH-like_C"/>
</dbReference>
<dbReference type="InterPro" id="IPR009100">
    <property type="entry name" value="AcylCoA_DH/oxidase_NM_dom_sf"/>
</dbReference>
<dbReference type="InterPro" id="IPR037069">
    <property type="entry name" value="AcylCoA_DH/ox_N_sf"/>
</dbReference>
<protein>
    <recommendedName>
        <fullName evidence="7">Acyl-CoA dehydrogenase</fullName>
    </recommendedName>
</protein>
<keyword evidence="4 8" id="KW-0274">FAD</keyword>